<protein>
    <recommendedName>
        <fullName evidence="3">Cytoplasmic tRNA 2-thiolation protein 2</fullName>
    </recommendedName>
</protein>
<dbReference type="SUPFAM" id="SSF52402">
    <property type="entry name" value="Adenine nucleotide alpha hydrolases-like"/>
    <property type="match status" value="1"/>
</dbReference>
<dbReference type="InParanoid" id="C5DSF1"/>
<evidence type="ECO:0000256" key="2">
    <source>
        <dbReference type="ARBA" id="ARBA00022694"/>
    </source>
</evidence>
<dbReference type="EMBL" id="CU928174">
    <property type="protein sequence ID" value="CAR26712.1"/>
    <property type="molecule type" value="Genomic_DNA"/>
</dbReference>
<gene>
    <name evidence="3" type="primary">NCS2</name>
    <name evidence="3" type="synonym">CTU2</name>
    <name evidence="4" type="ordered locus">ZYRO0B16346g</name>
</gene>
<dbReference type="UniPathway" id="UPA00988"/>
<dbReference type="GO" id="GO:0016783">
    <property type="term" value="F:sulfurtransferase activity"/>
    <property type="evidence" value="ECO:0007669"/>
    <property type="project" value="TreeGrafter"/>
</dbReference>
<comment type="pathway">
    <text evidence="3">tRNA modification; 5-methoxycarbonylmethyl-2-thiouridine-tRNA biosynthesis.</text>
</comment>
<comment type="function">
    <text evidence="3">Plays a central role in 2-thiolation of mcm(5)S(2)U at tRNA wobble positions of tRNA(Lys), tRNA(Glu) and tRNA(Gln). May act by forming a heterodimer with NCS6 that ligates sulfur from thiocarboxylated URM1 onto the uridine of tRNAs at wobble position. Prior mcm(5) tRNA modification by the elongator complex is required for 2-thiolation. May also be involved in protein urmylation.</text>
</comment>
<comment type="subcellular location">
    <subcellularLocation>
        <location evidence="3">Cytoplasm</location>
    </subcellularLocation>
</comment>
<dbReference type="InterPro" id="IPR014729">
    <property type="entry name" value="Rossmann-like_a/b/a_fold"/>
</dbReference>
<accession>C5DSF1</accession>
<dbReference type="Pfam" id="PF10288">
    <property type="entry name" value="CTU2"/>
    <property type="match status" value="1"/>
</dbReference>
<organism evidence="4 5">
    <name type="scientific">Zygosaccharomyces rouxii (strain ATCC 2623 / CBS 732 / NBRC 1130 / NCYC 568 / NRRL Y-229)</name>
    <dbReference type="NCBI Taxonomy" id="559307"/>
    <lineage>
        <taxon>Eukaryota</taxon>
        <taxon>Fungi</taxon>
        <taxon>Dikarya</taxon>
        <taxon>Ascomycota</taxon>
        <taxon>Saccharomycotina</taxon>
        <taxon>Saccharomycetes</taxon>
        <taxon>Saccharomycetales</taxon>
        <taxon>Saccharomycetaceae</taxon>
        <taxon>Zygosaccharomyces</taxon>
    </lineage>
</organism>
<dbReference type="GO" id="GO:0005829">
    <property type="term" value="C:cytosol"/>
    <property type="evidence" value="ECO:0007669"/>
    <property type="project" value="TreeGrafter"/>
</dbReference>
<dbReference type="KEGG" id="zro:ZYRO0B16346g"/>
<dbReference type="GO" id="GO:0000049">
    <property type="term" value="F:tRNA binding"/>
    <property type="evidence" value="ECO:0007669"/>
    <property type="project" value="InterPro"/>
</dbReference>
<name>C5DSF1_ZYGRC</name>
<dbReference type="RefSeq" id="XP_002495645.1">
    <property type="nucleotide sequence ID" value="XM_002495600.1"/>
</dbReference>
<dbReference type="STRING" id="559307.C5DSF1"/>
<evidence type="ECO:0000256" key="3">
    <source>
        <dbReference type="HAMAP-Rule" id="MF_03054"/>
    </source>
</evidence>
<evidence type="ECO:0000313" key="4">
    <source>
        <dbReference type="EMBL" id="CAR26712.1"/>
    </source>
</evidence>
<dbReference type="HOGENOM" id="CLU_024534_1_0_1"/>
<evidence type="ECO:0000313" key="5">
    <source>
        <dbReference type="Proteomes" id="UP000008536"/>
    </source>
</evidence>
<evidence type="ECO:0000256" key="1">
    <source>
        <dbReference type="ARBA" id="ARBA00022490"/>
    </source>
</evidence>
<dbReference type="PANTHER" id="PTHR20882">
    <property type="entry name" value="CYTOPLASMIC TRNA 2-THIOLATION PROTEIN 2"/>
    <property type="match status" value="1"/>
</dbReference>
<keyword evidence="5" id="KW-1185">Reference proteome</keyword>
<dbReference type="AlphaFoldDB" id="C5DSF1"/>
<keyword evidence="2 3" id="KW-0819">tRNA processing</keyword>
<dbReference type="PANTHER" id="PTHR20882:SF14">
    <property type="entry name" value="CYTOPLASMIC TRNA 2-THIOLATION PROTEIN 2"/>
    <property type="match status" value="1"/>
</dbReference>
<dbReference type="Proteomes" id="UP000008536">
    <property type="component" value="Chromosome B"/>
</dbReference>
<sequence>MTEPLCKRCGEPAVILSRKEHFCSRCFCKFISSKQRKQMMSDPYFQDIFKVMHQDKVRSAEQADAQNSSSRILAPLSLGSSSTVMLDVLNDTLNEQKSTQRGRTGFYVDVLLCYLESEFQDLKNRVEELSAARYRDNQENIKFHFINLESFFDGQEFEKLIINDDYLCSSKLDSDPYNLKDLLEQCPNRSSREDLLTFIIRRLVKRYAYQHNHKAILWGHSMTKLADETMSLVVKGRGEHINSLFDSSQLDQDYSGKFRHLYPLKDVLLSEVDAYCYSAGLDKHLVNYTAQDTLLLQKRCETKASGKLIKNMTINEMVRKYFDDIEGDYSNVISTVVRTADKLAEPKLIEPNVKCSLCQGNIHTRGSEWLQSITINNGCPPETQEDKQLYEKWYESNLRRERDEYLELMKSVSSQGEDAPLCYGCVVTLGGVKNKCVTWPQSTDRELNQTLEEFVLADEED</sequence>
<dbReference type="InterPro" id="IPR019407">
    <property type="entry name" value="CTU2"/>
</dbReference>
<dbReference type="FunCoup" id="C5DSF1">
    <property type="interactions" value="200"/>
</dbReference>
<dbReference type="Gene3D" id="3.40.50.620">
    <property type="entry name" value="HUPs"/>
    <property type="match status" value="1"/>
</dbReference>
<dbReference type="HAMAP" id="MF_03054">
    <property type="entry name" value="CTU2"/>
    <property type="match status" value="1"/>
</dbReference>
<keyword evidence="1 3" id="KW-0963">Cytoplasm</keyword>
<dbReference type="GO" id="GO:0016779">
    <property type="term" value="F:nucleotidyltransferase activity"/>
    <property type="evidence" value="ECO:0007669"/>
    <property type="project" value="UniProtKB-UniRule"/>
</dbReference>
<proteinExistence type="inferred from homology"/>
<dbReference type="GO" id="GO:0002143">
    <property type="term" value="P:tRNA wobble position uridine thiolation"/>
    <property type="evidence" value="ECO:0007669"/>
    <property type="project" value="TreeGrafter"/>
</dbReference>
<reference evidence="4 5" key="1">
    <citation type="journal article" date="2009" name="Genome Res.">
        <title>Comparative genomics of protoploid Saccharomycetaceae.</title>
        <authorList>
            <consortium name="The Genolevures Consortium"/>
            <person name="Souciet J.-L."/>
            <person name="Dujon B."/>
            <person name="Gaillardin C."/>
            <person name="Johnston M."/>
            <person name="Baret P.V."/>
            <person name="Cliften P."/>
            <person name="Sherman D.J."/>
            <person name="Weissenbach J."/>
            <person name="Westhof E."/>
            <person name="Wincker P."/>
            <person name="Jubin C."/>
            <person name="Poulain J."/>
            <person name="Barbe V."/>
            <person name="Segurens B."/>
            <person name="Artiguenave F."/>
            <person name="Anthouard V."/>
            <person name="Vacherie B."/>
            <person name="Val M.-E."/>
            <person name="Fulton R.S."/>
            <person name="Minx P."/>
            <person name="Wilson R."/>
            <person name="Durrens P."/>
            <person name="Jean G."/>
            <person name="Marck C."/>
            <person name="Martin T."/>
            <person name="Nikolski M."/>
            <person name="Rolland T."/>
            <person name="Seret M.-L."/>
            <person name="Casaregola S."/>
            <person name="Despons L."/>
            <person name="Fairhead C."/>
            <person name="Fischer G."/>
            <person name="Lafontaine I."/>
            <person name="Leh V."/>
            <person name="Lemaire M."/>
            <person name="de Montigny J."/>
            <person name="Neuveglise C."/>
            <person name="Thierry A."/>
            <person name="Blanc-Lenfle I."/>
            <person name="Bleykasten C."/>
            <person name="Diffels J."/>
            <person name="Fritsch E."/>
            <person name="Frangeul L."/>
            <person name="Goeffon A."/>
            <person name="Jauniaux N."/>
            <person name="Kachouri-Lafond R."/>
            <person name="Payen C."/>
            <person name="Potier S."/>
            <person name="Pribylova L."/>
            <person name="Ozanne C."/>
            <person name="Richard G.-F."/>
            <person name="Sacerdot C."/>
            <person name="Straub M.-L."/>
            <person name="Talla E."/>
        </authorList>
    </citation>
    <scope>NUCLEOTIDE SEQUENCE [LARGE SCALE GENOMIC DNA]</scope>
    <source>
        <strain evidence="4 5">ATCC 2623 / CBS 732 / BCRC 21506 / NBRC 1130 / NCYC 568 / NRRL Y-229</strain>
    </source>
</reference>
<dbReference type="GO" id="GO:0032447">
    <property type="term" value="P:protein urmylation"/>
    <property type="evidence" value="ECO:0007669"/>
    <property type="project" value="UniProtKB-UniRule"/>
</dbReference>
<dbReference type="GeneID" id="8202820"/>
<comment type="similarity">
    <text evidence="3">Belongs to the CTU2/NCS2 family.</text>
</comment>